<dbReference type="AlphaFoldDB" id="A0A3M8AM46"/>
<dbReference type="GeneID" id="82809334"/>
<dbReference type="Proteomes" id="UP000276178">
    <property type="component" value="Unassembled WGS sequence"/>
</dbReference>
<dbReference type="RefSeq" id="WP_005835523.1">
    <property type="nucleotide sequence ID" value="NZ_CP026363.1"/>
</dbReference>
<dbReference type="EMBL" id="RHHN01000061">
    <property type="protein sequence ID" value="RNB51697.1"/>
    <property type="molecule type" value="Genomic_DNA"/>
</dbReference>
<reference evidence="1 2" key="1">
    <citation type="submission" date="2018-10" db="EMBL/GenBank/DDBJ databases">
        <title>Phylogenomics of Brevibacillus.</title>
        <authorList>
            <person name="Dunlap C."/>
        </authorList>
    </citation>
    <scope>NUCLEOTIDE SEQUENCE [LARGE SCALE GENOMIC DNA]</scope>
    <source>
        <strain evidence="1 2">NRRL NRS 1219</strain>
    </source>
</reference>
<evidence type="ECO:0000313" key="1">
    <source>
        <dbReference type="EMBL" id="RNB51697.1"/>
    </source>
</evidence>
<gene>
    <name evidence="1" type="ORF">EB820_19520</name>
</gene>
<proteinExistence type="predicted"/>
<organism evidence="1 2">
    <name type="scientific">Brevibacillus agri</name>
    <dbReference type="NCBI Taxonomy" id="51101"/>
    <lineage>
        <taxon>Bacteria</taxon>
        <taxon>Bacillati</taxon>
        <taxon>Bacillota</taxon>
        <taxon>Bacilli</taxon>
        <taxon>Bacillales</taxon>
        <taxon>Paenibacillaceae</taxon>
        <taxon>Brevibacillus</taxon>
    </lineage>
</organism>
<name>A0A3M8AM46_9BACL</name>
<sequence length="86" mass="10011">MIEVVWGRIKDCEGQVFRQLRGGEFFYQVKGNVIELSRTNRSVSKSTFQEALKYVPLENTVPVQNLQAPSYLFAILMDNRIRKGDW</sequence>
<accession>A0A3M8AM46</accession>
<evidence type="ECO:0000313" key="2">
    <source>
        <dbReference type="Proteomes" id="UP000276178"/>
    </source>
</evidence>
<protein>
    <submittedName>
        <fullName evidence="1">Uncharacterized protein</fullName>
    </submittedName>
</protein>
<comment type="caution">
    <text evidence="1">The sequence shown here is derived from an EMBL/GenBank/DDBJ whole genome shotgun (WGS) entry which is preliminary data.</text>
</comment>
<dbReference type="OrthoDB" id="1930924at2"/>